<reference evidence="1 2" key="1">
    <citation type="journal article" date="2014" name="PLoS Genet.">
        <title>Phylogenetically driven sequencing of extremely halophilic archaea reveals strategies for static and dynamic osmo-response.</title>
        <authorList>
            <person name="Becker E.A."/>
            <person name="Seitzer P.M."/>
            <person name="Tritt A."/>
            <person name="Larsen D."/>
            <person name="Krusor M."/>
            <person name="Yao A.I."/>
            <person name="Wu D."/>
            <person name="Madern D."/>
            <person name="Eisen J.A."/>
            <person name="Darling A.E."/>
            <person name="Facciotti M.T."/>
        </authorList>
    </citation>
    <scope>NUCLEOTIDE SEQUENCE [LARGE SCALE GENOMIC DNA]</scope>
    <source>
        <strain evidence="1 2">JCM 13557</strain>
    </source>
</reference>
<dbReference type="AlphaFoldDB" id="M0KPJ4"/>
<evidence type="ECO:0000313" key="1">
    <source>
        <dbReference type="EMBL" id="EMA23292.1"/>
    </source>
</evidence>
<proteinExistence type="predicted"/>
<accession>M0KPJ4</accession>
<dbReference type="PATRIC" id="fig|1227452.3.peg.1098"/>
<dbReference type="EMBL" id="AOLW01000012">
    <property type="protein sequence ID" value="EMA23292.1"/>
    <property type="molecule type" value="Genomic_DNA"/>
</dbReference>
<sequence>MTAVLFEAMVQTAKASDTLSRIGIVSTLVDAAVAFSRGRSKSGLLLIASAALSQRVPGIGVAVSILLRLGRRLR</sequence>
<organism evidence="1 2">
    <name type="scientific">Haloarcula amylolytica JCM 13557</name>
    <dbReference type="NCBI Taxonomy" id="1227452"/>
    <lineage>
        <taxon>Archaea</taxon>
        <taxon>Methanobacteriati</taxon>
        <taxon>Methanobacteriota</taxon>
        <taxon>Stenosarchaea group</taxon>
        <taxon>Halobacteria</taxon>
        <taxon>Halobacteriales</taxon>
        <taxon>Haloarculaceae</taxon>
        <taxon>Haloarcula</taxon>
    </lineage>
</organism>
<keyword evidence="2" id="KW-1185">Reference proteome</keyword>
<comment type="caution">
    <text evidence="1">The sequence shown here is derived from an EMBL/GenBank/DDBJ whole genome shotgun (WGS) entry which is preliminary data.</text>
</comment>
<gene>
    <name evidence="1" type="ORF">C442_05501</name>
</gene>
<evidence type="ECO:0000313" key="2">
    <source>
        <dbReference type="Proteomes" id="UP000011623"/>
    </source>
</evidence>
<name>M0KPJ4_9EURY</name>
<protein>
    <submittedName>
        <fullName evidence="1">Uncharacterized protein</fullName>
    </submittedName>
</protein>
<dbReference type="Proteomes" id="UP000011623">
    <property type="component" value="Unassembled WGS sequence"/>
</dbReference>